<sequence length="144" mass="15035">MFNAMIVAVLLALTTWYCAGQGDAGALASRTAQRGQASAMAAYRQAVVAYFTAHPDQYQAAPMAQPDQGGFANYRLADGTVLVYALAPRPGLTGELLALSQRSRMVGRFSDGFFRPALSGAPSTIATPALEIPNGGPVWLAAAN</sequence>
<gene>
    <name evidence="2" type="ORF">IV454_18850</name>
</gene>
<organism evidence="2 3">
    <name type="scientific">Massilia antarctica</name>
    <dbReference type="NCBI Taxonomy" id="2765360"/>
    <lineage>
        <taxon>Bacteria</taxon>
        <taxon>Pseudomonadati</taxon>
        <taxon>Pseudomonadota</taxon>
        <taxon>Betaproteobacteria</taxon>
        <taxon>Burkholderiales</taxon>
        <taxon>Oxalobacteraceae</taxon>
        <taxon>Telluria group</taxon>
        <taxon>Massilia</taxon>
    </lineage>
</organism>
<dbReference type="Gene3D" id="3.30.450.360">
    <property type="match status" value="1"/>
</dbReference>
<dbReference type="RefSeq" id="WP_206087324.1">
    <property type="nucleotide sequence ID" value="NZ_CP065053.1"/>
</dbReference>
<evidence type="ECO:0000256" key="1">
    <source>
        <dbReference type="SAM" id="SignalP"/>
    </source>
</evidence>
<evidence type="ECO:0008006" key="4">
    <source>
        <dbReference type="Google" id="ProtNLM"/>
    </source>
</evidence>
<feature type="chain" id="PRO_5045551133" description="Pilus assembly protein PilM" evidence="1">
    <location>
        <begin position="20"/>
        <end position="144"/>
    </location>
</feature>
<evidence type="ECO:0000313" key="3">
    <source>
        <dbReference type="Proteomes" id="UP000662888"/>
    </source>
</evidence>
<accession>A0AA49A6K5</accession>
<evidence type="ECO:0000313" key="2">
    <source>
        <dbReference type="EMBL" id="QPI47645.1"/>
    </source>
</evidence>
<feature type="signal peptide" evidence="1">
    <location>
        <begin position="1"/>
        <end position="19"/>
    </location>
</feature>
<dbReference type="EMBL" id="CP065053">
    <property type="protein sequence ID" value="QPI47645.1"/>
    <property type="molecule type" value="Genomic_DNA"/>
</dbReference>
<proteinExistence type="predicted"/>
<reference evidence="2 3" key="1">
    <citation type="submission" date="2020-11" db="EMBL/GenBank/DDBJ databases">
        <authorList>
            <person name="Sun Q."/>
        </authorList>
    </citation>
    <scope>NUCLEOTIDE SEQUENCE [LARGE SCALE GENOMIC DNA]</scope>
    <source>
        <strain evidence="2 3">P8398</strain>
    </source>
</reference>
<protein>
    <recommendedName>
        <fullName evidence="4">Pilus assembly protein PilM</fullName>
    </recommendedName>
</protein>
<keyword evidence="1" id="KW-0732">Signal</keyword>
<keyword evidence="3" id="KW-1185">Reference proteome</keyword>
<name>A0AA49A6K5_9BURK</name>
<dbReference type="Proteomes" id="UP000662888">
    <property type="component" value="Chromosome"/>
</dbReference>